<evidence type="ECO:0000256" key="4">
    <source>
        <dbReference type="ARBA" id="ARBA00022771"/>
    </source>
</evidence>
<dbReference type="PANTHER" id="PTHR46600">
    <property type="entry name" value="THAP DOMAIN-CONTAINING"/>
    <property type="match status" value="1"/>
</dbReference>
<keyword evidence="3" id="KW-0479">Metal-binding</keyword>
<keyword evidence="6" id="KW-0805">Transcription regulation</keyword>
<protein>
    <recommendedName>
        <fullName evidence="13">THAP-type domain-containing protein</fullName>
    </recommendedName>
</protein>
<dbReference type="SMART" id="SM00692">
    <property type="entry name" value="DM3"/>
    <property type="match status" value="1"/>
</dbReference>
<evidence type="ECO:0000256" key="6">
    <source>
        <dbReference type="ARBA" id="ARBA00023015"/>
    </source>
</evidence>
<reference evidence="14" key="1">
    <citation type="submission" date="2019-12" db="EMBL/GenBank/DDBJ databases">
        <title>An insight into the sialome of adult female Ixodes ricinus ticks feeding for 6 days.</title>
        <authorList>
            <person name="Perner J."/>
            <person name="Ribeiro J.M.C."/>
        </authorList>
    </citation>
    <scope>NUCLEOTIDE SEQUENCE</scope>
    <source>
        <strain evidence="14">Semi-engorged</strain>
        <tissue evidence="14">Salivary glands</tissue>
    </source>
</reference>
<sequence length="143" mass="16406">MPWCCVPLCKASSKKGNRLFPFPRDEVRRKIWETQVQRDRWKVTNGSRICERHFEEDQFEQNRQDGRRLLKSSAVPTLFAFRRSDLDGTTQSAGHGDGATLLGETGFLEKATEDICFRCCECTQVRNLTSAPYAPKHLLRVAV</sequence>
<keyword evidence="10" id="KW-0539">Nucleus</keyword>
<evidence type="ECO:0000259" key="13">
    <source>
        <dbReference type="PROSITE" id="PS50950"/>
    </source>
</evidence>
<dbReference type="Pfam" id="PF05485">
    <property type="entry name" value="THAP"/>
    <property type="match status" value="1"/>
</dbReference>
<comment type="similarity">
    <text evidence="2">Belongs to the THAP1 family.</text>
</comment>
<feature type="domain" description="THAP-type" evidence="13">
    <location>
        <begin position="1"/>
        <end position="79"/>
    </location>
</feature>
<evidence type="ECO:0000256" key="9">
    <source>
        <dbReference type="ARBA" id="ARBA00023163"/>
    </source>
</evidence>
<evidence type="ECO:0000256" key="8">
    <source>
        <dbReference type="ARBA" id="ARBA00023125"/>
    </source>
</evidence>
<evidence type="ECO:0000256" key="5">
    <source>
        <dbReference type="ARBA" id="ARBA00022833"/>
    </source>
</evidence>
<dbReference type="InterPro" id="IPR026516">
    <property type="entry name" value="THAP1/10"/>
</dbReference>
<keyword evidence="9" id="KW-0804">Transcription</keyword>
<dbReference type="EMBL" id="GIFC01011186">
    <property type="protein sequence ID" value="MXU93269.1"/>
    <property type="molecule type" value="Transcribed_RNA"/>
</dbReference>
<dbReference type="Gene3D" id="6.20.210.20">
    <property type="entry name" value="THAP domain"/>
    <property type="match status" value="1"/>
</dbReference>
<proteinExistence type="inferred from homology"/>
<evidence type="ECO:0000256" key="1">
    <source>
        <dbReference type="ARBA" id="ARBA00004642"/>
    </source>
</evidence>
<dbReference type="AlphaFoldDB" id="A0A6B0UU16"/>
<keyword evidence="5" id="KW-0862">Zinc</keyword>
<dbReference type="SMART" id="SM00980">
    <property type="entry name" value="THAP"/>
    <property type="match status" value="1"/>
</dbReference>
<organism evidence="14">
    <name type="scientific">Ixodes ricinus</name>
    <name type="common">Common tick</name>
    <name type="synonym">Acarus ricinus</name>
    <dbReference type="NCBI Taxonomy" id="34613"/>
    <lineage>
        <taxon>Eukaryota</taxon>
        <taxon>Metazoa</taxon>
        <taxon>Ecdysozoa</taxon>
        <taxon>Arthropoda</taxon>
        <taxon>Chelicerata</taxon>
        <taxon>Arachnida</taxon>
        <taxon>Acari</taxon>
        <taxon>Parasitiformes</taxon>
        <taxon>Ixodida</taxon>
        <taxon>Ixodoidea</taxon>
        <taxon>Ixodidae</taxon>
        <taxon>Ixodinae</taxon>
        <taxon>Ixodes</taxon>
    </lineage>
</organism>
<evidence type="ECO:0000256" key="3">
    <source>
        <dbReference type="ARBA" id="ARBA00022723"/>
    </source>
</evidence>
<comment type="subcellular location">
    <subcellularLocation>
        <location evidence="1">Nucleus</location>
        <location evidence="1">Nucleoplasm</location>
    </subcellularLocation>
</comment>
<evidence type="ECO:0000313" key="14">
    <source>
        <dbReference type="EMBL" id="MXU93269.1"/>
    </source>
</evidence>
<dbReference type="InterPro" id="IPR038441">
    <property type="entry name" value="THAP_Znf_sf"/>
</dbReference>
<dbReference type="InterPro" id="IPR006612">
    <property type="entry name" value="THAP_Znf"/>
</dbReference>
<dbReference type="GO" id="GO:0043565">
    <property type="term" value="F:sequence-specific DNA binding"/>
    <property type="evidence" value="ECO:0007669"/>
    <property type="project" value="InterPro"/>
</dbReference>
<keyword evidence="4 12" id="KW-0863">Zinc-finger</keyword>
<evidence type="ECO:0000256" key="12">
    <source>
        <dbReference type="PROSITE-ProRule" id="PRU00309"/>
    </source>
</evidence>
<name>A0A6B0UU16_IXORI</name>
<dbReference type="SUPFAM" id="SSF57716">
    <property type="entry name" value="Glucocorticoid receptor-like (DNA-binding domain)"/>
    <property type="match status" value="1"/>
</dbReference>
<evidence type="ECO:0000256" key="10">
    <source>
        <dbReference type="ARBA" id="ARBA00023242"/>
    </source>
</evidence>
<keyword evidence="7" id="KW-0175">Coiled coil</keyword>
<keyword evidence="11" id="KW-0131">Cell cycle</keyword>
<evidence type="ECO:0000256" key="2">
    <source>
        <dbReference type="ARBA" id="ARBA00006177"/>
    </source>
</evidence>
<dbReference type="GO" id="GO:0008270">
    <property type="term" value="F:zinc ion binding"/>
    <property type="evidence" value="ECO:0007669"/>
    <property type="project" value="UniProtKB-KW"/>
</dbReference>
<keyword evidence="8 12" id="KW-0238">DNA-binding</keyword>
<evidence type="ECO:0000256" key="11">
    <source>
        <dbReference type="ARBA" id="ARBA00023306"/>
    </source>
</evidence>
<dbReference type="PROSITE" id="PS50950">
    <property type="entry name" value="ZF_THAP"/>
    <property type="match status" value="1"/>
</dbReference>
<dbReference type="PANTHER" id="PTHR46600:SF1">
    <property type="entry name" value="THAP DOMAIN-CONTAINING PROTEIN 1"/>
    <property type="match status" value="1"/>
</dbReference>
<evidence type="ECO:0000256" key="7">
    <source>
        <dbReference type="ARBA" id="ARBA00023054"/>
    </source>
</evidence>
<accession>A0A6B0UU16</accession>
<dbReference type="GO" id="GO:0005654">
    <property type="term" value="C:nucleoplasm"/>
    <property type="evidence" value="ECO:0007669"/>
    <property type="project" value="UniProtKB-SubCell"/>
</dbReference>